<dbReference type="Proteomes" id="UP000028838">
    <property type="component" value="Unassembled WGS sequence"/>
</dbReference>
<dbReference type="EMBL" id="AEYH02003130">
    <property type="protein sequence ID" value="KFG31122.1"/>
    <property type="molecule type" value="Genomic_DNA"/>
</dbReference>
<evidence type="ECO:0000313" key="4">
    <source>
        <dbReference type="Proteomes" id="UP000028838"/>
    </source>
</evidence>
<comment type="caution">
    <text evidence="3">The sequence shown here is derived from an EMBL/GenBank/DDBJ whole genome shotgun (WGS) entry which is preliminary data.</text>
</comment>
<feature type="chain" id="PRO_5001808060" evidence="2">
    <location>
        <begin position="30"/>
        <end position="133"/>
    </location>
</feature>
<reference evidence="3 4" key="1">
    <citation type="submission" date="2014-07" db="EMBL/GenBank/DDBJ databases">
        <authorList>
            <person name="Sibley D."/>
            <person name="Venepally P."/>
            <person name="Karamycheva S."/>
            <person name="Hadjithomas M."/>
            <person name="Khan A."/>
            <person name="Brunk B."/>
            <person name="Roos D."/>
            <person name="Caler E."/>
            <person name="Lorenzi H."/>
        </authorList>
    </citation>
    <scope>NUCLEOTIDE SEQUENCE [LARGE SCALE GENOMIC DNA]</scope>
    <source>
        <strain evidence="3 4">FOU</strain>
    </source>
</reference>
<proteinExistence type="predicted"/>
<feature type="region of interest" description="Disordered" evidence="1">
    <location>
        <begin position="40"/>
        <end position="133"/>
    </location>
</feature>
<feature type="signal peptide" evidence="2">
    <location>
        <begin position="1"/>
        <end position="29"/>
    </location>
</feature>
<dbReference type="VEuPathDB" id="ToxoDB:TGFOU_406820"/>
<sequence length="133" mass="14977">MSVASRPVGVLRSLLSFSLLAARSPLSSCFFTVQMRTSLPPKPRLSSEVSQLRVSPRVLQPPERGGRDDQTQTGDARASERNDGIKTLQATARTQEKGETAERETFRNCKRCGQPRERTEEVKRNETRGYRQI</sequence>
<feature type="compositionally biased region" description="Basic and acidic residues" evidence="1">
    <location>
        <begin position="114"/>
        <end position="133"/>
    </location>
</feature>
<dbReference type="AlphaFoldDB" id="A0A086JG54"/>
<feature type="compositionally biased region" description="Basic and acidic residues" evidence="1">
    <location>
        <begin position="94"/>
        <end position="107"/>
    </location>
</feature>
<name>A0A086JG54_TOXGO</name>
<protein>
    <submittedName>
        <fullName evidence="3">Uncharacterized protein</fullName>
    </submittedName>
</protein>
<gene>
    <name evidence="3" type="ORF">TGFOU_406820</name>
</gene>
<evidence type="ECO:0000313" key="3">
    <source>
        <dbReference type="EMBL" id="KFG31122.1"/>
    </source>
</evidence>
<evidence type="ECO:0000256" key="2">
    <source>
        <dbReference type="SAM" id="SignalP"/>
    </source>
</evidence>
<organism evidence="3 4">
    <name type="scientific">Toxoplasma gondii FOU</name>
    <dbReference type="NCBI Taxonomy" id="943167"/>
    <lineage>
        <taxon>Eukaryota</taxon>
        <taxon>Sar</taxon>
        <taxon>Alveolata</taxon>
        <taxon>Apicomplexa</taxon>
        <taxon>Conoidasida</taxon>
        <taxon>Coccidia</taxon>
        <taxon>Eucoccidiorida</taxon>
        <taxon>Eimeriorina</taxon>
        <taxon>Sarcocystidae</taxon>
        <taxon>Toxoplasma</taxon>
    </lineage>
</organism>
<evidence type="ECO:0000256" key="1">
    <source>
        <dbReference type="SAM" id="MobiDB-lite"/>
    </source>
</evidence>
<keyword evidence="2" id="KW-0732">Signal</keyword>
<accession>A0A086JG54</accession>